<dbReference type="Gene3D" id="3.40.50.360">
    <property type="match status" value="1"/>
</dbReference>
<dbReference type="SUPFAM" id="SSF52218">
    <property type="entry name" value="Flavoproteins"/>
    <property type="match status" value="1"/>
</dbReference>
<dbReference type="AlphaFoldDB" id="A0A7L9TZB0"/>
<evidence type="ECO:0000259" key="1">
    <source>
        <dbReference type="Pfam" id="PF03358"/>
    </source>
</evidence>
<dbReference type="PANTHER" id="PTHR30543:SF21">
    <property type="entry name" value="NAD(P)H-DEPENDENT FMN REDUCTASE LOT6"/>
    <property type="match status" value="1"/>
</dbReference>
<dbReference type="GO" id="GO:0010181">
    <property type="term" value="F:FMN binding"/>
    <property type="evidence" value="ECO:0007669"/>
    <property type="project" value="TreeGrafter"/>
</dbReference>
<dbReference type="InterPro" id="IPR005025">
    <property type="entry name" value="FMN_Rdtase-like_dom"/>
</dbReference>
<keyword evidence="3" id="KW-1185">Reference proteome</keyword>
<dbReference type="Proteomes" id="UP000593875">
    <property type="component" value="Chromosome"/>
</dbReference>
<sequence length="184" mass="19924">MASKKIAIVVGSLRMGSYSGKLAKVMSQLAEGKLDMEVVEIRDLPLYDQDIDTETPPAAYTAFRERIRAADGVLFITPEYNRSIPGALKNAIDVGSRPYGKAAWSGKPCAIVSQSPGALGGFGANHHLRQTLPFLNMPAMPAPEAYLGGIADKFDGEHLKDESLRAFLQTFVDTFAAWVERHAG</sequence>
<dbReference type="InterPro" id="IPR050712">
    <property type="entry name" value="NAD(P)H-dep_reductase"/>
</dbReference>
<dbReference type="RefSeq" id="WP_193685061.1">
    <property type="nucleotide sequence ID" value="NZ_CP062941.1"/>
</dbReference>
<accession>A0A7L9TZB0</accession>
<dbReference type="EMBL" id="CP062941">
    <property type="protein sequence ID" value="QOL48010.1"/>
    <property type="molecule type" value="Genomic_DNA"/>
</dbReference>
<evidence type="ECO:0000313" key="2">
    <source>
        <dbReference type="EMBL" id="QOL48010.1"/>
    </source>
</evidence>
<dbReference type="PANTHER" id="PTHR30543">
    <property type="entry name" value="CHROMATE REDUCTASE"/>
    <property type="match status" value="1"/>
</dbReference>
<reference evidence="2 3" key="1">
    <citation type="submission" date="2020-10" db="EMBL/GenBank/DDBJ databases">
        <title>Genome sequencing of Massilia sp. LPB0304.</title>
        <authorList>
            <person name="Kim J."/>
        </authorList>
    </citation>
    <scope>NUCLEOTIDE SEQUENCE [LARGE SCALE GENOMIC DNA]</scope>
    <source>
        <strain evidence="2 3">LPB0304</strain>
    </source>
</reference>
<organism evidence="2 3">
    <name type="scientific">Massilia litorea</name>
    <dbReference type="NCBI Taxonomy" id="2769491"/>
    <lineage>
        <taxon>Bacteria</taxon>
        <taxon>Pseudomonadati</taxon>
        <taxon>Pseudomonadota</taxon>
        <taxon>Betaproteobacteria</taxon>
        <taxon>Burkholderiales</taxon>
        <taxon>Oxalobacteraceae</taxon>
        <taxon>Telluria group</taxon>
        <taxon>Massilia</taxon>
    </lineage>
</organism>
<dbReference type="GO" id="GO:0005829">
    <property type="term" value="C:cytosol"/>
    <property type="evidence" value="ECO:0007669"/>
    <property type="project" value="TreeGrafter"/>
</dbReference>
<dbReference type="Pfam" id="PF03358">
    <property type="entry name" value="FMN_red"/>
    <property type="match status" value="1"/>
</dbReference>
<gene>
    <name evidence="2" type="ORF">LPB04_13385</name>
</gene>
<protein>
    <submittedName>
        <fullName evidence="2">NAD(P)H-dependent oxidoreductase</fullName>
    </submittedName>
</protein>
<evidence type="ECO:0000313" key="3">
    <source>
        <dbReference type="Proteomes" id="UP000593875"/>
    </source>
</evidence>
<proteinExistence type="predicted"/>
<name>A0A7L9TZB0_9BURK</name>
<dbReference type="GO" id="GO:0016491">
    <property type="term" value="F:oxidoreductase activity"/>
    <property type="evidence" value="ECO:0007669"/>
    <property type="project" value="InterPro"/>
</dbReference>
<feature type="domain" description="NADPH-dependent FMN reductase-like" evidence="1">
    <location>
        <begin position="5"/>
        <end position="148"/>
    </location>
</feature>
<dbReference type="InterPro" id="IPR029039">
    <property type="entry name" value="Flavoprotein-like_sf"/>
</dbReference>
<dbReference type="KEGG" id="mlir:LPB04_13385"/>